<dbReference type="PANTHER" id="PTHR30466:SF11">
    <property type="entry name" value="FLAVIN-DEPENDENT MONOOXYGENASE, REDUCTASE SUBUNIT HSAB"/>
    <property type="match status" value="1"/>
</dbReference>
<dbReference type="GO" id="GO:0042602">
    <property type="term" value="F:riboflavin reductase (NADPH) activity"/>
    <property type="evidence" value="ECO:0007669"/>
    <property type="project" value="TreeGrafter"/>
</dbReference>
<dbReference type="PANTHER" id="PTHR30466">
    <property type="entry name" value="FLAVIN REDUCTASE"/>
    <property type="match status" value="1"/>
</dbReference>
<gene>
    <name evidence="3" type="ORF">KX928_23020</name>
</gene>
<name>A0A9X1G075_9RHOB</name>
<evidence type="ECO:0000259" key="2">
    <source>
        <dbReference type="SMART" id="SM00903"/>
    </source>
</evidence>
<feature type="domain" description="Flavin reductase like" evidence="2">
    <location>
        <begin position="22"/>
        <end position="165"/>
    </location>
</feature>
<comment type="caution">
    <text evidence="3">The sequence shown here is derived from an EMBL/GenBank/DDBJ whole genome shotgun (WGS) entry which is preliminary data.</text>
</comment>
<protein>
    <submittedName>
        <fullName evidence="3">Flavin reductase family protein</fullName>
    </submittedName>
</protein>
<dbReference type="InterPro" id="IPR050268">
    <property type="entry name" value="NADH-dep_flavin_reductase"/>
</dbReference>
<dbReference type="RefSeq" id="WP_219507697.1">
    <property type="nucleotide sequence ID" value="NZ_JAHXDN010000010.1"/>
</dbReference>
<dbReference type="GO" id="GO:0010181">
    <property type="term" value="F:FMN binding"/>
    <property type="evidence" value="ECO:0007669"/>
    <property type="project" value="InterPro"/>
</dbReference>
<dbReference type="SMART" id="SM00903">
    <property type="entry name" value="Flavin_Reduct"/>
    <property type="match status" value="1"/>
</dbReference>
<sequence length="170" mass="18245">MPSDAHQFSPSADTLQDLRRAFGCYGTGVTVITTNTHRGPLGITANSFSSVSLEPPLVLWSPAVASRRHDAFTQAESFCVHVLGAHQLTLARHFATEGEDFDTLSWAPGPLGVPRLHGCLAEFHCRTHAVHPAGDHSVIIGEVHHVSQVSESTPGLLFERGVFGTFTPQG</sequence>
<organism evidence="3 4">
    <name type="scientific">Roseobacter insulae</name>
    <dbReference type="NCBI Taxonomy" id="2859783"/>
    <lineage>
        <taxon>Bacteria</taxon>
        <taxon>Pseudomonadati</taxon>
        <taxon>Pseudomonadota</taxon>
        <taxon>Alphaproteobacteria</taxon>
        <taxon>Rhodobacterales</taxon>
        <taxon>Roseobacteraceae</taxon>
        <taxon>Roseobacter</taxon>
    </lineage>
</organism>
<evidence type="ECO:0000313" key="3">
    <source>
        <dbReference type="EMBL" id="MBW4710672.1"/>
    </source>
</evidence>
<dbReference type="AlphaFoldDB" id="A0A9X1G075"/>
<evidence type="ECO:0000256" key="1">
    <source>
        <dbReference type="ARBA" id="ARBA00023002"/>
    </source>
</evidence>
<dbReference type="Pfam" id="PF01613">
    <property type="entry name" value="Flavin_Reduct"/>
    <property type="match status" value="1"/>
</dbReference>
<accession>A0A9X1G075</accession>
<dbReference type="Proteomes" id="UP001138661">
    <property type="component" value="Unassembled WGS sequence"/>
</dbReference>
<reference evidence="3" key="1">
    <citation type="submission" date="2021-07" db="EMBL/GenBank/DDBJ databases">
        <title>Roseobacter insulae sp. nov., isolated from a tidal flat.</title>
        <authorList>
            <person name="Park S."/>
            <person name="Yoon J.-H."/>
        </authorList>
    </citation>
    <scope>NUCLEOTIDE SEQUENCE</scope>
    <source>
        <strain evidence="3">YSTF-M11</strain>
    </source>
</reference>
<dbReference type="InterPro" id="IPR002563">
    <property type="entry name" value="Flavin_Rdtase-like_dom"/>
</dbReference>
<evidence type="ECO:0000313" key="4">
    <source>
        <dbReference type="Proteomes" id="UP001138661"/>
    </source>
</evidence>
<keyword evidence="4" id="KW-1185">Reference proteome</keyword>
<dbReference type="EMBL" id="JAHXDN010000010">
    <property type="protein sequence ID" value="MBW4710672.1"/>
    <property type="molecule type" value="Genomic_DNA"/>
</dbReference>
<proteinExistence type="predicted"/>
<keyword evidence="1" id="KW-0560">Oxidoreductase</keyword>